<dbReference type="CDD" id="cd00063">
    <property type="entry name" value="FN3"/>
    <property type="match status" value="1"/>
</dbReference>
<dbReference type="InterPro" id="IPR036116">
    <property type="entry name" value="FN3_sf"/>
</dbReference>
<dbReference type="EnsemblMetazoa" id="HelroT191789">
    <property type="protein sequence ID" value="HelroP191789"/>
    <property type="gene ID" value="HelroG191789"/>
</dbReference>
<dbReference type="KEGG" id="hro:HELRODRAFT_191789"/>
<keyword evidence="1" id="KW-0472">Membrane</keyword>
<dbReference type="SUPFAM" id="SSF48726">
    <property type="entry name" value="Immunoglobulin"/>
    <property type="match status" value="2"/>
</dbReference>
<dbReference type="InParanoid" id="T1FTB8"/>
<dbReference type="Gene3D" id="2.60.40.10">
    <property type="entry name" value="Immunoglobulins"/>
    <property type="match status" value="3"/>
</dbReference>
<protein>
    <recommendedName>
        <fullName evidence="2">Ig-like domain-containing protein</fullName>
    </recommendedName>
</protein>
<dbReference type="Proteomes" id="UP000015101">
    <property type="component" value="Unassembled WGS sequence"/>
</dbReference>
<organism evidence="4 5">
    <name type="scientific">Helobdella robusta</name>
    <name type="common">Californian leech</name>
    <dbReference type="NCBI Taxonomy" id="6412"/>
    <lineage>
        <taxon>Eukaryota</taxon>
        <taxon>Metazoa</taxon>
        <taxon>Spiralia</taxon>
        <taxon>Lophotrochozoa</taxon>
        <taxon>Annelida</taxon>
        <taxon>Clitellata</taxon>
        <taxon>Hirudinea</taxon>
        <taxon>Rhynchobdellida</taxon>
        <taxon>Glossiphoniidae</taxon>
        <taxon>Helobdella</taxon>
    </lineage>
</organism>
<dbReference type="InterPro" id="IPR050958">
    <property type="entry name" value="Cell_Adh-Cytoskel_Orgn"/>
</dbReference>
<dbReference type="OrthoDB" id="9355041at2759"/>
<sequence>MITSTESPNITKFENTSCELGKPCVMTCEAGGTPTPLVIISRNGQLSRLGVEQFSKFTMRIENVSKEDNDVYVCTATSEAGVASEKAVLDVEFGPYDPLKYDQKVWLCPDRHLWRDKFYNVTCVVEANPAPSFQWYITSFDKFYDKDITITMPPFHENYEILYERRGYLTISTVKLRITASKYINFIGTYTCEAKNKYSTLKQNMTTYLLRYTNLPTVKLLKSYAGELVLSVERSKDKTHKLTSESSIFIFYKNEYGFDNIKVYRYPAEIETAPEPLVLISQKESALPDQYIIIWDDPVHVGLPIFQYRLKYRRASVNNENQFVEPLEEWTSEMFTHEELLSQQADVLEEFWSIYAVNETEEITTTAAPLPLPALSILDKRPFKLPSRQDLLELLWRHHMLPEPEEVDVARYEAKEIASHRVPKTPYNQSVDIPVAGQEQVYEEETHYMYKLRGLKPDTWYQVEIICQNELGSSPANEPFVFKTDFPDANAIEISERFESPKDFFDLSRPLEAASEKTMIETATSSSTHIVIPITIIFIFILFFFIVDLTCYFTRGCSITMTICKHVFGKQPLKRKSSPLVDESKSVNAVKGESQRPDEDSLLVVRTDLKQDVSFNNDTFAPTSNKLHETVWLKITIKIITKILFPHLPLGEFLSVIIR</sequence>
<reference evidence="3 5" key="2">
    <citation type="journal article" date="2013" name="Nature">
        <title>Insights into bilaterian evolution from three spiralian genomes.</title>
        <authorList>
            <person name="Simakov O."/>
            <person name="Marletaz F."/>
            <person name="Cho S.J."/>
            <person name="Edsinger-Gonzales E."/>
            <person name="Havlak P."/>
            <person name="Hellsten U."/>
            <person name="Kuo D.H."/>
            <person name="Larsson T."/>
            <person name="Lv J."/>
            <person name="Arendt D."/>
            <person name="Savage R."/>
            <person name="Osoegawa K."/>
            <person name="de Jong P."/>
            <person name="Grimwood J."/>
            <person name="Chapman J.A."/>
            <person name="Shapiro H."/>
            <person name="Aerts A."/>
            <person name="Otillar R.P."/>
            <person name="Terry A.Y."/>
            <person name="Boore J.L."/>
            <person name="Grigoriev I.V."/>
            <person name="Lindberg D.R."/>
            <person name="Seaver E.C."/>
            <person name="Weisblat D.A."/>
            <person name="Putnam N.H."/>
            <person name="Rokhsar D.S."/>
        </authorList>
    </citation>
    <scope>NUCLEOTIDE SEQUENCE</scope>
</reference>
<dbReference type="SMART" id="SM00409">
    <property type="entry name" value="IG"/>
    <property type="match status" value="2"/>
</dbReference>
<dbReference type="PROSITE" id="PS50835">
    <property type="entry name" value="IG_LIKE"/>
    <property type="match status" value="2"/>
</dbReference>
<feature type="transmembrane region" description="Helical" evidence="1">
    <location>
        <begin position="530"/>
        <end position="553"/>
    </location>
</feature>
<accession>T1FTB8</accession>
<dbReference type="CDD" id="cd00096">
    <property type="entry name" value="Ig"/>
    <property type="match status" value="1"/>
</dbReference>
<dbReference type="InterPro" id="IPR003599">
    <property type="entry name" value="Ig_sub"/>
</dbReference>
<keyword evidence="1" id="KW-1133">Transmembrane helix</keyword>
<dbReference type="EMBL" id="KB096551">
    <property type="protein sequence ID" value="ESO03871.1"/>
    <property type="molecule type" value="Genomic_DNA"/>
</dbReference>
<dbReference type="GO" id="GO:0008046">
    <property type="term" value="F:axon guidance receptor activity"/>
    <property type="evidence" value="ECO:0000318"/>
    <property type="project" value="GO_Central"/>
</dbReference>
<dbReference type="CTD" id="20212065"/>
<dbReference type="InterPro" id="IPR013783">
    <property type="entry name" value="Ig-like_fold"/>
</dbReference>
<dbReference type="InterPro" id="IPR036179">
    <property type="entry name" value="Ig-like_dom_sf"/>
</dbReference>
<dbReference type="GO" id="GO:0007156">
    <property type="term" value="P:homophilic cell adhesion via plasma membrane adhesion molecules"/>
    <property type="evidence" value="ECO:0000318"/>
    <property type="project" value="GO_Central"/>
</dbReference>
<reference evidence="5" key="1">
    <citation type="submission" date="2012-12" db="EMBL/GenBank/DDBJ databases">
        <authorList>
            <person name="Hellsten U."/>
            <person name="Grimwood J."/>
            <person name="Chapman J.A."/>
            <person name="Shapiro H."/>
            <person name="Aerts A."/>
            <person name="Otillar R.P."/>
            <person name="Terry A.Y."/>
            <person name="Boore J.L."/>
            <person name="Simakov O."/>
            <person name="Marletaz F."/>
            <person name="Cho S.-J."/>
            <person name="Edsinger-Gonzales E."/>
            <person name="Havlak P."/>
            <person name="Kuo D.-H."/>
            <person name="Larsson T."/>
            <person name="Lv J."/>
            <person name="Arendt D."/>
            <person name="Savage R."/>
            <person name="Osoegawa K."/>
            <person name="de Jong P."/>
            <person name="Lindberg D.R."/>
            <person name="Seaver E.C."/>
            <person name="Weisblat D.A."/>
            <person name="Putnam N.H."/>
            <person name="Grigoriev I.V."/>
            <person name="Rokhsar D.S."/>
        </authorList>
    </citation>
    <scope>NUCLEOTIDE SEQUENCE</scope>
</reference>
<dbReference type="GO" id="GO:0030424">
    <property type="term" value="C:axon"/>
    <property type="evidence" value="ECO:0000318"/>
    <property type="project" value="GO_Central"/>
</dbReference>
<evidence type="ECO:0000256" key="1">
    <source>
        <dbReference type="SAM" id="Phobius"/>
    </source>
</evidence>
<dbReference type="GO" id="GO:0005886">
    <property type="term" value="C:plasma membrane"/>
    <property type="evidence" value="ECO:0000318"/>
    <property type="project" value="GO_Central"/>
</dbReference>
<proteinExistence type="predicted"/>
<dbReference type="RefSeq" id="XP_009017807.1">
    <property type="nucleotide sequence ID" value="XM_009019559.1"/>
</dbReference>
<dbReference type="AlphaFoldDB" id="T1FTB8"/>
<keyword evidence="5" id="KW-1185">Reference proteome</keyword>
<dbReference type="EMBL" id="AMQM01004399">
    <property type="status" value="NOT_ANNOTATED_CDS"/>
    <property type="molecule type" value="Genomic_DNA"/>
</dbReference>
<dbReference type="SUPFAM" id="SSF49265">
    <property type="entry name" value="Fibronectin type III"/>
    <property type="match status" value="1"/>
</dbReference>
<dbReference type="GO" id="GO:0050808">
    <property type="term" value="P:synapse organization"/>
    <property type="evidence" value="ECO:0000318"/>
    <property type="project" value="GO_Central"/>
</dbReference>
<keyword evidence="1" id="KW-0812">Transmembrane</keyword>
<dbReference type="GO" id="GO:0043025">
    <property type="term" value="C:neuronal cell body"/>
    <property type="evidence" value="ECO:0000318"/>
    <property type="project" value="GO_Central"/>
</dbReference>
<reference evidence="4" key="3">
    <citation type="submission" date="2015-06" db="UniProtKB">
        <authorList>
            <consortium name="EnsemblMetazoa"/>
        </authorList>
    </citation>
    <scope>IDENTIFICATION</scope>
</reference>
<evidence type="ECO:0000313" key="4">
    <source>
        <dbReference type="EnsemblMetazoa" id="HelroP191789"/>
    </source>
</evidence>
<name>T1FTB8_HELRO</name>
<gene>
    <name evidence="4" type="primary">20212065</name>
    <name evidence="3" type="ORF">HELRODRAFT_191789</name>
</gene>
<feature type="domain" description="Ig-like" evidence="2">
    <location>
        <begin position="121"/>
        <end position="206"/>
    </location>
</feature>
<dbReference type="InterPro" id="IPR003961">
    <property type="entry name" value="FN3_dom"/>
</dbReference>
<evidence type="ECO:0000259" key="2">
    <source>
        <dbReference type="PROSITE" id="PS50835"/>
    </source>
</evidence>
<dbReference type="Pfam" id="PF13927">
    <property type="entry name" value="Ig_3"/>
    <property type="match status" value="1"/>
</dbReference>
<evidence type="ECO:0000313" key="3">
    <source>
        <dbReference type="EMBL" id="ESO03871.1"/>
    </source>
</evidence>
<dbReference type="GeneID" id="20212065"/>
<dbReference type="PANTHER" id="PTHR45080:SF33">
    <property type="entry name" value="IG-LIKE DOMAIN-CONTAINING PROTEIN"/>
    <property type="match status" value="1"/>
</dbReference>
<dbReference type="InterPro" id="IPR007110">
    <property type="entry name" value="Ig-like_dom"/>
</dbReference>
<dbReference type="PANTHER" id="PTHR45080">
    <property type="entry name" value="CONTACTIN 5"/>
    <property type="match status" value="1"/>
</dbReference>
<dbReference type="HOGENOM" id="CLU_416374_0_0_1"/>
<evidence type="ECO:0000313" key="5">
    <source>
        <dbReference type="Proteomes" id="UP000015101"/>
    </source>
</evidence>
<dbReference type="STRING" id="6412.T1FTB8"/>
<feature type="domain" description="Ig-like" evidence="2">
    <location>
        <begin position="8"/>
        <end position="90"/>
    </location>
</feature>